<dbReference type="PANTHER" id="PTHR33077">
    <property type="entry name" value="PROTEIN TIFY 4A-RELATED-RELATED"/>
    <property type="match status" value="1"/>
</dbReference>
<gene>
    <name evidence="5" type="ORF">CFOL_v3_10178</name>
</gene>
<dbReference type="AlphaFoldDB" id="A0A1Q3BFE3"/>
<evidence type="ECO:0000259" key="4">
    <source>
        <dbReference type="PROSITE" id="PS51320"/>
    </source>
</evidence>
<dbReference type="InterPro" id="IPR010399">
    <property type="entry name" value="Tify_dom"/>
</dbReference>
<dbReference type="Proteomes" id="UP000187406">
    <property type="component" value="Unassembled WGS sequence"/>
</dbReference>
<reference evidence="6" key="1">
    <citation type="submission" date="2016-04" db="EMBL/GenBank/DDBJ databases">
        <title>Cephalotus genome sequencing.</title>
        <authorList>
            <person name="Fukushima K."/>
            <person name="Hasebe M."/>
            <person name="Fang X."/>
        </authorList>
    </citation>
    <scope>NUCLEOTIDE SEQUENCE [LARGE SCALE GENOMIC DNA]</scope>
    <source>
        <strain evidence="6">cv. St1</strain>
    </source>
</reference>
<dbReference type="EMBL" id="BDDD01000493">
    <property type="protein sequence ID" value="GAV66668.1"/>
    <property type="molecule type" value="Genomic_DNA"/>
</dbReference>
<dbReference type="InterPro" id="IPR040390">
    <property type="entry name" value="TIFY/JAZ"/>
</dbReference>
<dbReference type="Pfam" id="PF06200">
    <property type="entry name" value="tify"/>
    <property type="match status" value="1"/>
</dbReference>
<feature type="compositionally biased region" description="Low complexity" evidence="3">
    <location>
        <begin position="262"/>
        <end position="287"/>
    </location>
</feature>
<evidence type="ECO:0000256" key="3">
    <source>
        <dbReference type="SAM" id="MobiDB-lite"/>
    </source>
</evidence>
<dbReference type="PANTHER" id="PTHR33077:SF90">
    <property type="entry name" value="PROTEIN TIFY 7"/>
    <property type="match status" value="1"/>
</dbReference>
<organism evidence="5 6">
    <name type="scientific">Cephalotus follicularis</name>
    <name type="common">Albany pitcher plant</name>
    <dbReference type="NCBI Taxonomy" id="3775"/>
    <lineage>
        <taxon>Eukaryota</taxon>
        <taxon>Viridiplantae</taxon>
        <taxon>Streptophyta</taxon>
        <taxon>Embryophyta</taxon>
        <taxon>Tracheophyta</taxon>
        <taxon>Spermatophyta</taxon>
        <taxon>Magnoliopsida</taxon>
        <taxon>eudicotyledons</taxon>
        <taxon>Gunneridae</taxon>
        <taxon>Pentapetalae</taxon>
        <taxon>rosids</taxon>
        <taxon>fabids</taxon>
        <taxon>Oxalidales</taxon>
        <taxon>Cephalotaceae</taxon>
        <taxon>Cephalotus</taxon>
    </lineage>
</organism>
<evidence type="ECO:0000313" key="5">
    <source>
        <dbReference type="EMBL" id="GAV66668.1"/>
    </source>
</evidence>
<dbReference type="GO" id="GO:0009611">
    <property type="term" value="P:response to wounding"/>
    <property type="evidence" value="ECO:0007669"/>
    <property type="project" value="UniProtKB-UniRule"/>
</dbReference>
<comment type="caution">
    <text evidence="5">The sequence shown here is derived from an EMBL/GenBank/DDBJ whole genome shotgun (WGS) entry which is preliminary data.</text>
</comment>
<sequence>MERDFMGLKLKETLPVVKEEVINDGCKDLGSGMPWPYLNKVSALPHLMSLKVARDNRTKKIVTDPLVSSGLLSISTADAFNFSHKRSTADTQALNHNRQGGTHFSVTAFPLTNDVNSVHRPHDVKLFPVTNQAIPVSVGNPFLNNHFATSGLNLTATTAKRQLLGGIPVTTSHSTLPNVGSVGLVTEQCVKAFGSPGQLTIFYAGTVHVYDDISPEKAHAIMLLASNGSPNTSHPRVQVQVPTSKLSAGDCIAANQPMNKPPCSSISSPLSVSSQTGAQSGSGSTSTDEPMVAKTTGVANPVCKMDPPSIVNSMGSIAAKAMIPSAVPQARKASLARFLEKRKERVMNVAPYNLSQISQECGTQKPTA</sequence>
<comment type="domain">
    <text evidence="2">The jas domain is required for interaction with COI1.</text>
</comment>
<name>A0A1Q3BFE3_CEPFO</name>
<evidence type="ECO:0000313" key="6">
    <source>
        <dbReference type="Proteomes" id="UP000187406"/>
    </source>
</evidence>
<dbReference type="FunCoup" id="A0A1Q3BFE3">
    <property type="interactions" value="454"/>
</dbReference>
<feature type="region of interest" description="Disordered" evidence="3">
    <location>
        <begin position="262"/>
        <end position="292"/>
    </location>
</feature>
<comment type="subcellular location">
    <subcellularLocation>
        <location evidence="2">Nucleus</location>
    </subcellularLocation>
</comment>
<dbReference type="Pfam" id="PF09425">
    <property type="entry name" value="Jas_motif"/>
    <property type="match status" value="1"/>
</dbReference>
<dbReference type="GO" id="GO:2000022">
    <property type="term" value="P:regulation of jasmonic acid mediated signaling pathway"/>
    <property type="evidence" value="ECO:0007669"/>
    <property type="project" value="UniProtKB-UniRule"/>
</dbReference>
<comment type="similarity">
    <text evidence="1 2">Belongs to the TIFY/JAZ family.</text>
</comment>
<proteinExistence type="inferred from homology"/>
<evidence type="ECO:0000256" key="2">
    <source>
        <dbReference type="RuleBase" id="RU369065"/>
    </source>
</evidence>
<dbReference type="PROSITE" id="PS51320">
    <property type="entry name" value="TIFY"/>
    <property type="match status" value="1"/>
</dbReference>
<dbReference type="InterPro" id="IPR018467">
    <property type="entry name" value="CCT_CS"/>
</dbReference>
<dbReference type="GO" id="GO:0031347">
    <property type="term" value="P:regulation of defense response"/>
    <property type="evidence" value="ECO:0007669"/>
    <property type="project" value="UniProtKB-UniRule"/>
</dbReference>
<comment type="function">
    <text evidence="2">Repressor of jasmonate responses.</text>
</comment>
<evidence type="ECO:0000256" key="1">
    <source>
        <dbReference type="ARBA" id="ARBA00008614"/>
    </source>
</evidence>
<dbReference type="GO" id="GO:0005634">
    <property type="term" value="C:nucleus"/>
    <property type="evidence" value="ECO:0007669"/>
    <property type="project" value="UniProtKB-SubCell"/>
</dbReference>
<dbReference type="STRING" id="3775.A0A1Q3BFE3"/>
<keyword evidence="2" id="KW-0539">Nucleus</keyword>
<keyword evidence="2" id="KW-1184">Jasmonic acid signaling pathway</keyword>
<dbReference type="OrthoDB" id="1939212at2759"/>
<keyword evidence="6" id="KW-1185">Reference proteome</keyword>
<protein>
    <recommendedName>
        <fullName evidence="2">Protein TIFY</fullName>
    </recommendedName>
    <alternativeName>
        <fullName evidence="2">Jasmonate ZIM domain-containing protein</fullName>
    </alternativeName>
</protein>
<dbReference type="InParanoid" id="A0A1Q3BFE3"/>
<feature type="domain" description="Tify" evidence="4">
    <location>
        <begin position="192"/>
        <end position="227"/>
    </location>
</feature>
<accession>A0A1Q3BFE3</accession>
<dbReference type="SMART" id="SM00979">
    <property type="entry name" value="TIFY"/>
    <property type="match status" value="1"/>
</dbReference>